<evidence type="ECO:0000313" key="3">
    <source>
        <dbReference type="EMBL" id="RNB92670.1"/>
    </source>
</evidence>
<evidence type="ECO:0000259" key="2">
    <source>
        <dbReference type="PROSITE" id="PS50943"/>
    </source>
</evidence>
<dbReference type="Proteomes" id="UP000271031">
    <property type="component" value="Unassembled WGS sequence"/>
</dbReference>
<dbReference type="RefSeq" id="WP_122915927.1">
    <property type="nucleotide sequence ID" value="NZ_RHHQ01000002.1"/>
</dbReference>
<dbReference type="EMBL" id="RHHQ01000002">
    <property type="protein sequence ID" value="RNB92670.1"/>
    <property type="molecule type" value="Genomic_DNA"/>
</dbReference>
<reference evidence="3 4" key="1">
    <citation type="submission" date="2018-10" db="EMBL/GenBank/DDBJ databases">
        <title>Phylogenomics of Brevibacillus.</title>
        <authorList>
            <person name="Dunlap C."/>
        </authorList>
    </citation>
    <scope>NUCLEOTIDE SEQUENCE [LARGE SCALE GENOMIC DNA]</scope>
    <source>
        <strain evidence="3 4">JCM 15716</strain>
    </source>
</reference>
<dbReference type="PANTHER" id="PTHR46558">
    <property type="entry name" value="TRACRIPTIONAL REGULATORY PROTEIN-RELATED-RELATED"/>
    <property type="match status" value="1"/>
</dbReference>
<dbReference type="PROSITE" id="PS50943">
    <property type="entry name" value="HTH_CROC1"/>
    <property type="match status" value="1"/>
</dbReference>
<keyword evidence="4" id="KW-1185">Reference proteome</keyword>
<proteinExistence type="predicted"/>
<dbReference type="Gene3D" id="1.10.260.40">
    <property type="entry name" value="lambda repressor-like DNA-binding domains"/>
    <property type="match status" value="1"/>
</dbReference>
<dbReference type="AlphaFoldDB" id="A0A3M8DWW3"/>
<evidence type="ECO:0000256" key="1">
    <source>
        <dbReference type="ARBA" id="ARBA00023125"/>
    </source>
</evidence>
<gene>
    <name evidence="3" type="ORF">EDM56_00555</name>
</gene>
<feature type="domain" description="HTH cro/C1-type" evidence="2">
    <location>
        <begin position="8"/>
        <end position="61"/>
    </location>
</feature>
<protein>
    <submittedName>
        <fullName evidence="3">XRE family transcriptional regulator</fullName>
    </submittedName>
</protein>
<dbReference type="SMART" id="SM00530">
    <property type="entry name" value="HTH_XRE"/>
    <property type="match status" value="1"/>
</dbReference>
<dbReference type="GO" id="GO:0003677">
    <property type="term" value="F:DNA binding"/>
    <property type="evidence" value="ECO:0007669"/>
    <property type="project" value="UniProtKB-KW"/>
</dbReference>
<dbReference type="PANTHER" id="PTHR46558:SF11">
    <property type="entry name" value="HTH-TYPE TRANSCRIPTIONAL REGULATOR XRE"/>
    <property type="match status" value="1"/>
</dbReference>
<comment type="caution">
    <text evidence="3">The sequence shown here is derived from an EMBL/GenBank/DDBJ whole genome shotgun (WGS) entry which is preliminary data.</text>
</comment>
<dbReference type="Pfam" id="PF01381">
    <property type="entry name" value="HTH_3"/>
    <property type="match status" value="1"/>
</dbReference>
<keyword evidence="1" id="KW-0238">DNA-binding</keyword>
<organism evidence="3 4">
    <name type="scientific">Brevibacillus fluminis</name>
    <dbReference type="NCBI Taxonomy" id="511487"/>
    <lineage>
        <taxon>Bacteria</taxon>
        <taxon>Bacillati</taxon>
        <taxon>Bacillota</taxon>
        <taxon>Bacilli</taxon>
        <taxon>Bacillales</taxon>
        <taxon>Paenibacillaceae</taxon>
        <taxon>Brevibacillus</taxon>
    </lineage>
</organism>
<dbReference type="CDD" id="cd00093">
    <property type="entry name" value="HTH_XRE"/>
    <property type="match status" value="1"/>
</dbReference>
<accession>A0A3M8DWW3</accession>
<name>A0A3M8DWW3_9BACL</name>
<dbReference type="InterPro" id="IPR010982">
    <property type="entry name" value="Lambda_DNA-bd_dom_sf"/>
</dbReference>
<dbReference type="InterPro" id="IPR001387">
    <property type="entry name" value="Cro/C1-type_HTH"/>
</dbReference>
<sequence>MCSIGDRIRALRQERDISMNELEDQIGASRGSVNKWEKGSVPGGNSLVALSTFFGVSTDWILKGQEDLTLAVGTDPASFLVRERESTTHPAVYSAESAALAASLASKASALPPKKVELLHGIADELLKLHLLETQSKPARGKKKEKA</sequence>
<evidence type="ECO:0000313" key="4">
    <source>
        <dbReference type="Proteomes" id="UP000271031"/>
    </source>
</evidence>
<dbReference type="OrthoDB" id="8115576at2"/>
<dbReference type="SUPFAM" id="SSF47413">
    <property type="entry name" value="lambda repressor-like DNA-binding domains"/>
    <property type="match status" value="1"/>
</dbReference>